<gene>
    <name evidence="19" type="primary">ROT2</name>
    <name evidence="19" type="ORF">LTR24_004408</name>
</gene>
<dbReference type="Gene3D" id="2.60.40.1180">
    <property type="entry name" value="Golgi alpha-mannosidase II"/>
    <property type="match status" value="2"/>
</dbReference>
<dbReference type="Pfam" id="PF13802">
    <property type="entry name" value="Gal_mutarotas_2"/>
    <property type="match status" value="1"/>
</dbReference>
<evidence type="ECO:0000256" key="6">
    <source>
        <dbReference type="ARBA" id="ARBA00022729"/>
    </source>
</evidence>
<dbReference type="CDD" id="cd14752">
    <property type="entry name" value="GH31_N"/>
    <property type="match status" value="1"/>
</dbReference>
<keyword evidence="20" id="KW-1185">Reference proteome</keyword>
<evidence type="ECO:0000256" key="12">
    <source>
        <dbReference type="RuleBase" id="RU361185"/>
    </source>
</evidence>
<dbReference type="Pfam" id="PF21365">
    <property type="entry name" value="Glyco_hydro_31_3rd"/>
    <property type="match status" value="1"/>
</dbReference>
<feature type="signal peptide" evidence="14">
    <location>
        <begin position="1"/>
        <end position="30"/>
    </location>
</feature>
<evidence type="ECO:0000256" key="8">
    <source>
        <dbReference type="ARBA" id="ARBA00022824"/>
    </source>
</evidence>
<comment type="similarity">
    <text evidence="4 12">Belongs to the glycosyl hydrolase 31 family.</text>
</comment>
<dbReference type="PANTHER" id="PTHR22762">
    <property type="entry name" value="ALPHA-GLUCOSIDASE"/>
    <property type="match status" value="1"/>
</dbReference>
<dbReference type="InterPro" id="IPR017853">
    <property type="entry name" value="GH"/>
</dbReference>
<evidence type="ECO:0000259" key="16">
    <source>
        <dbReference type="Pfam" id="PF13802"/>
    </source>
</evidence>
<evidence type="ECO:0000256" key="3">
    <source>
        <dbReference type="ARBA" id="ARBA00004833"/>
    </source>
</evidence>
<comment type="pathway">
    <text evidence="3">Glycan metabolism; N-glycan metabolism.</text>
</comment>
<protein>
    <recommendedName>
        <fullName evidence="5">alpha-glucosidase</fullName>
        <ecNumber evidence="5">3.2.1.20</ecNumber>
    </recommendedName>
    <alternativeName>
        <fullName evidence="11">Glucosidase II subunit alpha</fullName>
    </alternativeName>
</protein>
<dbReference type="CDD" id="cd06603">
    <property type="entry name" value="GH31_GANC_GANAB_alpha"/>
    <property type="match status" value="1"/>
</dbReference>
<dbReference type="InterPro" id="IPR048395">
    <property type="entry name" value="Glyco_hydro_31_C"/>
</dbReference>
<feature type="compositionally biased region" description="Basic and acidic residues" evidence="13">
    <location>
        <begin position="211"/>
        <end position="227"/>
    </location>
</feature>
<evidence type="ECO:0000259" key="17">
    <source>
        <dbReference type="Pfam" id="PF17137"/>
    </source>
</evidence>
<dbReference type="Gene3D" id="2.60.40.1760">
    <property type="entry name" value="glycosyl hydrolase (family 31)"/>
    <property type="match status" value="1"/>
</dbReference>
<dbReference type="SUPFAM" id="SSF51011">
    <property type="entry name" value="Glycosyl hydrolase domain"/>
    <property type="match status" value="1"/>
</dbReference>
<evidence type="ECO:0000256" key="11">
    <source>
        <dbReference type="ARBA" id="ARBA00042895"/>
    </source>
</evidence>
<accession>A0ABR0KDL2</accession>
<name>A0ABR0KDL2_9EURO</name>
<dbReference type="InterPro" id="IPR025887">
    <property type="entry name" value="Glyco_hydro_31_N_dom"/>
</dbReference>
<comment type="subcellular location">
    <subcellularLocation>
        <location evidence="2">Endoplasmic reticulum</location>
    </subcellularLocation>
</comment>
<feature type="region of interest" description="Disordered" evidence="13">
    <location>
        <begin position="211"/>
        <end position="255"/>
    </location>
</feature>
<evidence type="ECO:0000259" key="15">
    <source>
        <dbReference type="Pfam" id="PF01055"/>
    </source>
</evidence>
<evidence type="ECO:0000256" key="13">
    <source>
        <dbReference type="SAM" id="MobiDB-lite"/>
    </source>
</evidence>
<dbReference type="Gene3D" id="3.20.20.80">
    <property type="entry name" value="Glycosidases"/>
    <property type="match status" value="1"/>
</dbReference>
<keyword evidence="6 14" id="KW-0732">Signal</keyword>
<evidence type="ECO:0000259" key="18">
    <source>
        <dbReference type="Pfam" id="PF21365"/>
    </source>
</evidence>
<dbReference type="Pfam" id="PF01055">
    <property type="entry name" value="Glyco_hydro_31_2nd"/>
    <property type="match status" value="1"/>
</dbReference>
<dbReference type="InterPro" id="IPR000322">
    <property type="entry name" value="Glyco_hydro_31_TIM"/>
</dbReference>
<reference evidence="19 20" key="1">
    <citation type="submission" date="2023-08" db="EMBL/GenBank/DDBJ databases">
        <title>Black Yeasts Isolated from many extreme environments.</title>
        <authorList>
            <person name="Coleine C."/>
            <person name="Stajich J.E."/>
            <person name="Selbmann L."/>
        </authorList>
    </citation>
    <scope>NUCLEOTIDE SEQUENCE [LARGE SCALE GENOMIC DNA]</scope>
    <source>
        <strain evidence="19 20">CCFEE 5885</strain>
    </source>
</reference>
<keyword evidence="7 12" id="KW-0378">Hydrolase</keyword>
<dbReference type="Proteomes" id="UP001345013">
    <property type="component" value="Unassembled WGS sequence"/>
</dbReference>
<dbReference type="SUPFAM" id="SSF51445">
    <property type="entry name" value="(Trans)glycosidases"/>
    <property type="match status" value="1"/>
</dbReference>
<dbReference type="PANTHER" id="PTHR22762:SF54">
    <property type="entry name" value="BCDNA.GH04962"/>
    <property type="match status" value="1"/>
</dbReference>
<dbReference type="SUPFAM" id="SSF74650">
    <property type="entry name" value="Galactose mutarotase-like"/>
    <property type="match status" value="1"/>
</dbReference>
<dbReference type="InterPro" id="IPR013780">
    <property type="entry name" value="Glyco_hydro_b"/>
</dbReference>
<keyword evidence="10 12" id="KW-0326">Glycosidase</keyword>
<evidence type="ECO:0000313" key="19">
    <source>
        <dbReference type="EMBL" id="KAK5093288.1"/>
    </source>
</evidence>
<evidence type="ECO:0000256" key="14">
    <source>
        <dbReference type="SAM" id="SignalP"/>
    </source>
</evidence>
<sequence length="983" mass="110718">MARSSRRQPSWLSLSLSILLLAVFMPAVMAVKKHDFKTCEQSGFCKRNHALADDIASKGRDASPYRLDPNTIRMKNGQVEGTILKTTSDSERIKLPLIVTFLDSGSARIQIDEEKRQRGDIELRHSSKARKERYNEAGSWALTGAGLQPQKLGKFDKGDESTTVTWGPSNQFSATITYAPFGVEFAVNNTKQVVLNERGFMNFEHWRPKIEKPVKEEGKEEETKDEPAVTGEDESTSWDESFGGNTDSKPKGPESIGMDITFPGFSYVYGLAEHASPLSLKETHGGEGNFDQPYRFYNADVFEYELDSPMTLYGSIPFMQAHNKGSTVGVFWLNAAETWVDIVKTKQDSTLGLGGHMDTQTHWVSEAGVMDIFVMLAPTPKALSKKYGELTGYTAMPQMFGIAYHQCRWNYVSDEDVKDVDRKFDKHNIPYDVIWLDLEYTDDKQYFTWDADTFPDPIGMEKQLDEHGRKLVIIIDPHIKNKAGYPIVEELKSKDLAVKNKGLNIYEGWCWPGSSHWIDCFNPAAREWWKSLFLYNKMKGVQSNVWIWNDMNEPSVFNGPEVSMPRDNIHYGNWEHRDVHNINGMTFHNATHHALISRAKGENVRPFVLTRAFFAGSQRIGAMWTGDNQASWGHLAASIPMILTQGVAGFPFAGADVGGFFGNPSKELQTRWYQAGAFYPFFRAHAHIDTRRREPYLLGAPYTEIMAQALRLRYSLLPSWYTAFREAATDGTPIVRAQYYVHPHDEYGFALDDQFYIGSTGLLVKPVTTEGDESVNIYLADDETYYDYNSFKTYRGAGKHITVAAPLEKIPLLMQGGHVFARKDRPRRSSGLMKWDPYTLVVVLGRDGEAEGELYVDDGETYEFEHGAYIHRRFKFEKGGLASQDISASWTPKDNKKKSAYLKTMESVTVEKIIIVNVPKSLESKTEVKVAGDGVKSGTTANLSYHAAGEGNAAWAVIRNPAVMIGADWRIDLEVGGDVKSEL</sequence>
<dbReference type="GO" id="GO:0033919">
    <property type="term" value="F:glucan 1,3-alpha-glucosidase activity"/>
    <property type="evidence" value="ECO:0007669"/>
    <property type="project" value="UniProtKB-EC"/>
</dbReference>
<dbReference type="EC" id="3.2.1.20" evidence="5"/>
<proteinExistence type="inferred from homology"/>
<evidence type="ECO:0000256" key="2">
    <source>
        <dbReference type="ARBA" id="ARBA00004240"/>
    </source>
</evidence>
<feature type="domain" description="Glycosyl hydrolase family 31 C-terminal" evidence="18">
    <location>
        <begin position="731"/>
        <end position="819"/>
    </location>
</feature>
<dbReference type="InterPro" id="IPR033403">
    <property type="entry name" value="DUF5110"/>
</dbReference>
<dbReference type="EMBL" id="JAVRRG010000045">
    <property type="protein sequence ID" value="KAK5093288.1"/>
    <property type="molecule type" value="Genomic_DNA"/>
</dbReference>
<organism evidence="19 20">
    <name type="scientific">Lithohypha guttulata</name>
    <dbReference type="NCBI Taxonomy" id="1690604"/>
    <lineage>
        <taxon>Eukaryota</taxon>
        <taxon>Fungi</taxon>
        <taxon>Dikarya</taxon>
        <taxon>Ascomycota</taxon>
        <taxon>Pezizomycotina</taxon>
        <taxon>Eurotiomycetes</taxon>
        <taxon>Chaetothyriomycetidae</taxon>
        <taxon>Chaetothyriales</taxon>
        <taxon>Trichomeriaceae</taxon>
        <taxon>Lithohypha</taxon>
    </lineage>
</organism>
<evidence type="ECO:0000256" key="10">
    <source>
        <dbReference type="ARBA" id="ARBA00023295"/>
    </source>
</evidence>
<evidence type="ECO:0000256" key="7">
    <source>
        <dbReference type="ARBA" id="ARBA00022801"/>
    </source>
</evidence>
<comment type="caution">
    <text evidence="19">The sequence shown here is derived from an EMBL/GenBank/DDBJ whole genome shotgun (WGS) entry which is preliminary data.</text>
</comment>
<keyword evidence="8" id="KW-0256">Endoplasmic reticulum</keyword>
<evidence type="ECO:0000313" key="20">
    <source>
        <dbReference type="Proteomes" id="UP001345013"/>
    </source>
</evidence>
<keyword evidence="9" id="KW-0325">Glycoprotein</keyword>
<feature type="domain" description="DUF5110" evidence="17">
    <location>
        <begin position="839"/>
        <end position="879"/>
    </location>
</feature>
<dbReference type="Pfam" id="PF17137">
    <property type="entry name" value="DUF5110"/>
    <property type="match status" value="1"/>
</dbReference>
<feature type="chain" id="PRO_5046342962" description="alpha-glucosidase" evidence="14">
    <location>
        <begin position="31"/>
        <end position="983"/>
    </location>
</feature>
<evidence type="ECO:0000256" key="5">
    <source>
        <dbReference type="ARBA" id="ARBA00012741"/>
    </source>
</evidence>
<feature type="domain" description="Glycoside hydrolase family 31 TIM barrel" evidence="15">
    <location>
        <begin position="394"/>
        <end position="723"/>
    </location>
</feature>
<comment type="catalytic activity">
    <reaction evidence="1">
        <text>Hydrolysis of terminal, non-reducing (1-&gt;4)-linked alpha-D-glucose residues with release of alpha-D-glucose.</text>
        <dbReference type="EC" id="3.2.1.20"/>
    </reaction>
</comment>
<evidence type="ECO:0000256" key="1">
    <source>
        <dbReference type="ARBA" id="ARBA00001657"/>
    </source>
</evidence>
<evidence type="ECO:0000256" key="4">
    <source>
        <dbReference type="ARBA" id="ARBA00007806"/>
    </source>
</evidence>
<evidence type="ECO:0000256" key="9">
    <source>
        <dbReference type="ARBA" id="ARBA00023180"/>
    </source>
</evidence>
<feature type="domain" description="Glycoside hydrolase family 31 N-terminal" evidence="16">
    <location>
        <begin position="97"/>
        <end position="341"/>
    </location>
</feature>
<dbReference type="InterPro" id="IPR011013">
    <property type="entry name" value="Gal_mutarotase_sf_dom"/>
</dbReference>